<dbReference type="AlphaFoldDB" id="A0AAN6TY59"/>
<proteinExistence type="predicted"/>
<dbReference type="RefSeq" id="XP_062646047.1">
    <property type="nucleotide sequence ID" value="XM_062787656.1"/>
</dbReference>
<comment type="caution">
    <text evidence="1">The sequence shown here is derived from an EMBL/GenBank/DDBJ whole genome shotgun (WGS) entry which is preliminary data.</text>
</comment>
<protein>
    <submittedName>
        <fullName evidence="1">Uncharacterized protein</fullName>
    </submittedName>
</protein>
<dbReference type="GeneID" id="87824426"/>
<keyword evidence="2" id="KW-1185">Reference proteome</keyword>
<organism evidence="1 2">
    <name type="scientific">Parathielavia appendiculata</name>
    <dbReference type="NCBI Taxonomy" id="2587402"/>
    <lineage>
        <taxon>Eukaryota</taxon>
        <taxon>Fungi</taxon>
        <taxon>Dikarya</taxon>
        <taxon>Ascomycota</taxon>
        <taxon>Pezizomycotina</taxon>
        <taxon>Sordariomycetes</taxon>
        <taxon>Sordariomycetidae</taxon>
        <taxon>Sordariales</taxon>
        <taxon>Chaetomiaceae</taxon>
        <taxon>Parathielavia</taxon>
    </lineage>
</organism>
<name>A0AAN6TY59_9PEZI</name>
<sequence length="97" mass="11190">MMEDCYRDRNGVPSLTETREKKAFRLTMFNCRVTHFETSKFLDPFSSVAVSAVDLQTEPHLRVKQSVDLTLRSVSLKLPSLEDLWANFRIGVKGKLR</sequence>
<evidence type="ECO:0000313" key="2">
    <source>
        <dbReference type="Proteomes" id="UP001302602"/>
    </source>
</evidence>
<dbReference type="Proteomes" id="UP001302602">
    <property type="component" value="Unassembled WGS sequence"/>
</dbReference>
<evidence type="ECO:0000313" key="1">
    <source>
        <dbReference type="EMBL" id="KAK4122276.1"/>
    </source>
</evidence>
<reference evidence="1" key="2">
    <citation type="submission" date="2023-05" db="EMBL/GenBank/DDBJ databases">
        <authorList>
            <consortium name="Lawrence Berkeley National Laboratory"/>
            <person name="Steindorff A."/>
            <person name="Hensen N."/>
            <person name="Bonometti L."/>
            <person name="Westerberg I."/>
            <person name="Brannstrom I.O."/>
            <person name="Guillou S."/>
            <person name="Cros-Aarteil S."/>
            <person name="Calhoun S."/>
            <person name="Haridas S."/>
            <person name="Kuo A."/>
            <person name="Mondo S."/>
            <person name="Pangilinan J."/>
            <person name="Riley R."/>
            <person name="Labutti K."/>
            <person name="Andreopoulos B."/>
            <person name="Lipzen A."/>
            <person name="Chen C."/>
            <person name="Yanf M."/>
            <person name="Daum C."/>
            <person name="Ng V."/>
            <person name="Clum A."/>
            <person name="Ohm R."/>
            <person name="Martin F."/>
            <person name="Silar P."/>
            <person name="Natvig D."/>
            <person name="Lalanne C."/>
            <person name="Gautier V."/>
            <person name="Ament-Velasquez S.L."/>
            <person name="Kruys A."/>
            <person name="Hutchinson M.I."/>
            <person name="Powell A.J."/>
            <person name="Barry K."/>
            <person name="Miller A.N."/>
            <person name="Grigoriev I.V."/>
            <person name="Debuchy R."/>
            <person name="Gladieux P."/>
            <person name="Thoren M.H."/>
            <person name="Johannesson H."/>
        </authorList>
    </citation>
    <scope>NUCLEOTIDE SEQUENCE</scope>
    <source>
        <strain evidence="1">CBS 731.68</strain>
    </source>
</reference>
<gene>
    <name evidence="1" type="ORF">N657DRAFT_497236</name>
</gene>
<accession>A0AAN6TY59</accession>
<dbReference type="EMBL" id="MU853231">
    <property type="protein sequence ID" value="KAK4122276.1"/>
    <property type="molecule type" value="Genomic_DNA"/>
</dbReference>
<reference evidence="1" key="1">
    <citation type="journal article" date="2023" name="Mol. Phylogenet. Evol.">
        <title>Genome-scale phylogeny and comparative genomics of the fungal order Sordariales.</title>
        <authorList>
            <person name="Hensen N."/>
            <person name="Bonometti L."/>
            <person name="Westerberg I."/>
            <person name="Brannstrom I.O."/>
            <person name="Guillou S."/>
            <person name="Cros-Aarteil S."/>
            <person name="Calhoun S."/>
            <person name="Haridas S."/>
            <person name="Kuo A."/>
            <person name="Mondo S."/>
            <person name="Pangilinan J."/>
            <person name="Riley R."/>
            <person name="LaButti K."/>
            <person name="Andreopoulos B."/>
            <person name="Lipzen A."/>
            <person name="Chen C."/>
            <person name="Yan M."/>
            <person name="Daum C."/>
            <person name="Ng V."/>
            <person name="Clum A."/>
            <person name="Steindorff A."/>
            <person name="Ohm R.A."/>
            <person name="Martin F."/>
            <person name="Silar P."/>
            <person name="Natvig D.O."/>
            <person name="Lalanne C."/>
            <person name="Gautier V."/>
            <person name="Ament-Velasquez S.L."/>
            <person name="Kruys A."/>
            <person name="Hutchinson M.I."/>
            <person name="Powell A.J."/>
            <person name="Barry K."/>
            <person name="Miller A.N."/>
            <person name="Grigoriev I.V."/>
            <person name="Debuchy R."/>
            <person name="Gladieux P."/>
            <person name="Hiltunen Thoren M."/>
            <person name="Johannesson H."/>
        </authorList>
    </citation>
    <scope>NUCLEOTIDE SEQUENCE</scope>
    <source>
        <strain evidence="1">CBS 731.68</strain>
    </source>
</reference>